<protein>
    <submittedName>
        <fullName evidence="1">Genomic scaffold, ProqFM164S02</fullName>
    </submittedName>
</protein>
<accession>W6Q9W8</accession>
<evidence type="ECO:0000313" key="1">
    <source>
        <dbReference type="EMBL" id="CDM32776.1"/>
    </source>
</evidence>
<sequence>MTKVVIVDIFQETCCSQTASADLWLDSYYVHVLSVDPSR</sequence>
<organism evidence="1 2">
    <name type="scientific">Penicillium roqueforti (strain FM164)</name>
    <dbReference type="NCBI Taxonomy" id="1365484"/>
    <lineage>
        <taxon>Eukaryota</taxon>
        <taxon>Fungi</taxon>
        <taxon>Dikarya</taxon>
        <taxon>Ascomycota</taxon>
        <taxon>Pezizomycotina</taxon>
        <taxon>Eurotiomycetes</taxon>
        <taxon>Eurotiomycetidae</taxon>
        <taxon>Eurotiales</taxon>
        <taxon>Aspergillaceae</taxon>
        <taxon>Penicillium</taxon>
    </lineage>
</organism>
<keyword evidence="2" id="KW-1185">Reference proteome</keyword>
<gene>
    <name evidence="1" type="ORF">PROQFM164_S02g002927</name>
</gene>
<name>W6Q9W8_PENRF</name>
<dbReference type="EMBL" id="HG792016">
    <property type="protein sequence ID" value="CDM32776.1"/>
    <property type="molecule type" value="Genomic_DNA"/>
</dbReference>
<dbReference type="AlphaFoldDB" id="W6Q9W8"/>
<evidence type="ECO:0000313" key="2">
    <source>
        <dbReference type="Proteomes" id="UP000030686"/>
    </source>
</evidence>
<dbReference type="Proteomes" id="UP000030686">
    <property type="component" value="Unassembled WGS sequence"/>
</dbReference>
<proteinExistence type="predicted"/>
<reference evidence="1" key="1">
    <citation type="journal article" date="2014" name="Nat. Commun.">
        <title>Multiple recent horizontal transfers of a large genomic region in cheese making fungi.</title>
        <authorList>
            <person name="Cheeseman K."/>
            <person name="Ropars J."/>
            <person name="Renault P."/>
            <person name="Dupont J."/>
            <person name="Gouzy J."/>
            <person name="Branca A."/>
            <person name="Abraham A.L."/>
            <person name="Ceppi M."/>
            <person name="Conseiller E."/>
            <person name="Debuchy R."/>
            <person name="Malagnac F."/>
            <person name="Goarin A."/>
            <person name="Silar P."/>
            <person name="Lacoste S."/>
            <person name="Sallet E."/>
            <person name="Bensimon A."/>
            <person name="Giraud T."/>
            <person name="Brygoo Y."/>
        </authorList>
    </citation>
    <scope>NUCLEOTIDE SEQUENCE [LARGE SCALE GENOMIC DNA]</scope>
    <source>
        <strain evidence="1">FM164</strain>
    </source>
</reference>